<gene>
    <name evidence="1" type="ORF">CNR27_14735</name>
</gene>
<keyword evidence="2" id="KW-1185">Reference proteome</keyword>
<organism evidence="1 2">
    <name type="scientific">Luteimonas chenhongjianii</name>
    <dbReference type="NCBI Taxonomy" id="2006110"/>
    <lineage>
        <taxon>Bacteria</taxon>
        <taxon>Pseudomonadati</taxon>
        <taxon>Pseudomonadota</taxon>
        <taxon>Gammaproteobacteria</taxon>
        <taxon>Lysobacterales</taxon>
        <taxon>Lysobacteraceae</taxon>
        <taxon>Luteimonas</taxon>
    </lineage>
</organism>
<name>A0A290XHB4_9GAMM</name>
<evidence type="ECO:0000313" key="1">
    <source>
        <dbReference type="EMBL" id="ATD68535.1"/>
    </source>
</evidence>
<accession>A0A290XHB4</accession>
<reference evidence="2" key="1">
    <citation type="submission" date="2017-09" db="EMBL/GenBank/DDBJ databases">
        <title>Luteimonas liuhanmingii sp.nov., isolated from the intestinal contents of Tibetan Plateau Pika in Yushu, Qinghai Province, China.</title>
        <authorList>
            <person name="Gui Z."/>
        </authorList>
    </citation>
    <scope>NUCLEOTIDE SEQUENCE [LARGE SCALE GENOMIC DNA]</scope>
    <source>
        <strain evidence="2">100111</strain>
    </source>
</reference>
<dbReference type="AlphaFoldDB" id="A0A290XHB4"/>
<proteinExistence type="predicted"/>
<sequence>MARHQSRFGQLVNLSGVTSLTSEDCDIWLQAFDVGSHLIAWRVFGDHAPHNPEPKAVRFNLRMAQHM</sequence>
<evidence type="ECO:0000313" key="2">
    <source>
        <dbReference type="Proteomes" id="UP000218968"/>
    </source>
</evidence>
<dbReference type="Proteomes" id="UP000218968">
    <property type="component" value="Chromosome"/>
</dbReference>
<dbReference type="KEGG" id="lum:CNR27_14735"/>
<dbReference type="EMBL" id="CP023406">
    <property type="protein sequence ID" value="ATD68535.1"/>
    <property type="molecule type" value="Genomic_DNA"/>
</dbReference>
<protein>
    <submittedName>
        <fullName evidence="1">Uncharacterized protein</fullName>
    </submittedName>
</protein>